<keyword evidence="8" id="KW-1185">Reference proteome</keyword>
<dbReference type="GO" id="GO:0004633">
    <property type="term" value="F:phosphopantothenoylcysteine decarboxylase activity"/>
    <property type="evidence" value="ECO:0007669"/>
    <property type="project" value="UniProtKB-UniRule"/>
</dbReference>
<keyword evidence="3" id="KW-0511">Multifunctional enzyme</keyword>
<feature type="binding site" evidence="3">
    <location>
        <position position="340"/>
    </location>
    <ligand>
        <name>CTP</name>
        <dbReference type="ChEBI" id="CHEBI:37563"/>
    </ligand>
</feature>
<gene>
    <name evidence="3 7" type="primary">coaBC</name>
    <name evidence="7" type="ORF">P856_545</name>
</gene>
<evidence type="ECO:0000256" key="4">
    <source>
        <dbReference type="RuleBase" id="RU364078"/>
    </source>
</evidence>
<keyword evidence="3 4" id="KW-0288">FMN</keyword>
<comment type="catalytic activity">
    <reaction evidence="3 4">
        <text>N-[(R)-4-phosphopantothenoyl]-L-cysteine + H(+) = (R)-4'-phosphopantetheine + CO2</text>
        <dbReference type="Rhea" id="RHEA:16793"/>
        <dbReference type="ChEBI" id="CHEBI:15378"/>
        <dbReference type="ChEBI" id="CHEBI:16526"/>
        <dbReference type="ChEBI" id="CHEBI:59458"/>
        <dbReference type="ChEBI" id="CHEBI:61723"/>
        <dbReference type="EC" id="4.1.1.36"/>
    </reaction>
</comment>
<dbReference type="Proteomes" id="UP000018700">
    <property type="component" value="Chromosome"/>
</dbReference>
<comment type="caution">
    <text evidence="3">Lacks conserved residue(s) required for the propagation of feature annotation.</text>
</comment>
<comment type="similarity">
    <text evidence="3 4">In the C-terminal section; belongs to the PPC synthetase family.</text>
</comment>
<dbReference type="EC" id="4.1.1.36" evidence="3"/>
<dbReference type="Pfam" id="PF02441">
    <property type="entry name" value="Flavoprotein"/>
    <property type="match status" value="1"/>
</dbReference>
<dbReference type="OrthoDB" id="9802554at2"/>
<dbReference type="Gene3D" id="3.40.50.1950">
    <property type="entry name" value="Flavin prenyltransferase-like"/>
    <property type="match status" value="1"/>
</dbReference>
<dbReference type="UniPathway" id="UPA00241">
    <property type="reaction ID" value="UER00353"/>
</dbReference>
<dbReference type="GO" id="GO:0071513">
    <property type="term" value="C:phosphopantothenoylcysteine decarboxylase complex"/>
    <property type="evidence" value="ECO:0007669"/>
    <property type="project" value="TreeGrafter"/>
</dbReference>
<dbReference type="Pfam" id="PF04127">
    <property type="entry name" value="DFP"/>
    <property type="match status" value="1"/>
</dbReference>
<dbReference type="InterPro" id="IPR035929">
    <property type="entry name" value="CoaB-like_sf"/>
</dbReference>
<comment type="function">
    <text evidence="3">Catalyzes two sequential steps in the biosynthesis of coenzyme A. In the first step cysteine is conjugated to 4'-phosphopantothenate to form 4-phosphopantothenoylcysteine. In the second step the latter compound is decarboxylated to form 4'-phosphopantotheine.</text>
</comment>
<keyword evidence="1 3" id="KW-0210">Decarboxylase</keyword>
<reference evidence="7 8" key="1">
    <citation type="journal article" date="2013" name="PLoS ONE">
        <title>Bacterial endosymbiosis in a chordate host: long-term co-evolution and conservation of secondary metabolism.</title>
        <authorList>
            <person name="Kwan J.C."/>
            <person name="Schmidt E.W."/>
        </authorList>
    </citation>
    <scope>NUCLEOTIDE SEQUENCE [LARGE SCALE GENOMIC DNA]</scope>
    <source>
        <strain evidence="8">faulkneri L5</strain>
    </source>
</reference>
<dbReference type="PANTHER" id="PTHR14359">
    <property type="entry name" value="HOMO-OLIGOMERIC FLAVIN CONTAINING CYS DECARBOXYLASE FAMILY"/>
    <property type="match status" value="1"/>
</dbReference>
<dbReference type="InterPro" id="IPR036551">
    <property type="entry name" value="Flavin_trans-like"/>
</dbReference>
<keyword evidence="3" id="KW-0479">Metal-binding</keyword>
<feature type="binding site" evidence="3">
    <location>
        <position position="326"/>
    </location>
    <ligand>
        <name>CTP</name>
        <dbReference type="ChEBI" id="CHEBI:37563"/>
    </ligand>
</feature>
<dbReference type="EMBL" id="CP006745">
    <property type="protein sequence ID" value="AHC73759.1"/>
    <property type="molecule type" value="Genomic_DNA"/>
</dbReference>
<name>V9TS90_9PROT</name>
<comment type="cofactor">
    <cofactor evidence="3">
        <name>Mg(2+)</name>
        <dbReference type="ChEBI" id="CHEBI:18420"/>
    </cofactor>
</comment>
<evidence type="ECO:0000256" key="3">
    <source>
        <dbReference type="HAMAP-Rule" id="MF_02225"/>
    </source>
</evidence>
<dbReference type="GO" id="GO:0015941">
    <property type="term" value="P:pantothenate catabolic process"/>
    <property type="evidence" value="ECO:0007669"/>
    <property type="project" value="InterPro"/>
</dbReference>
<dbReference type="GO" id="GO:0046872">
    <property type="term" value="F:metal ion binding"/>
    <property type="evidence" value="ECO:0007669"/>
    <property type="project" value="UniProtKB-KW"/>
</dbReference>
<evidence type="ECO:0000256" key="1">
    <source>
        <dbReference type="ARBA" id="ARBA00022793"/>
    </source>
</evidence>
<dbReference type="Gene3D" id="3.40.50.10300">
    <property type="entry name" value="CoaB-like"/>
    <property type="match status" value="1"/>
</dbReference>
<dbReference type="GO" id="GO:0004632">
    <property type="term" value="F:phosphopantothenate--cysteine ligase activity"/>
    <property type="evidence" value="ECO:0007669"/>
    <property type="project" value="UniProtKB-UniRule"/>
</dbReference>
<dbReference type="InterPro" id="IPR005252">
    <property type="entry name" value="CoaBC"/>
</dbReference>
<keyword evidence="3 4" id="KW-0285">Flavoprotein</keyword>
<dbReference type="NCBIfam" id="TIGR00521">
    <property type="entry name" value="coaBC_dfp"/>
    <property type="match status" value="1"/>
</dbReference>
<feature type="region of interest" description="Phosphopantothenate--cysteine ligase" evidence="3">
    <location>
        <begin position="192"/>
        <end position="405"/>
    </location>
</feature>
<feature type="binding site" evidence="3">
    <location>
        <position position="344"/>
    </location>
    <ligand>
        <name>CTP</name>
        <dbReference type="ChEBI" id="CHEBI:37563"/>
    </ligand>
</feature>
<evidence type="ECO:0000313" key="7">
    <source>
        <dbReference type="EMBL" id="AHC73759.1"/>
    </source>
</evidence>
<dbReference type="InterPro" id="IPR003382">
    <property type="entry name" value="Flavoprotein"/>
</dbReference>
<dbReference type="AlphaFoldDB" id="V9TS90"/>
<dbReference type="SUPFAM" id="SSF52507">
    <property type="entry name" value="Homo-oligomeric flavin-containing Cys decarboxylases, HFCD"/>
    <property type="match status" value="1"/>
</dbReference>
<comment type="cofactor">
    <cofactor evidence="3">
        <name>FMN</name>
        <dbReference type="ChEBI" id="CHEBI:58210"/>
    </cofactor>
    <text evidence="3">Binds 1 FMN per subunit.</text>
</comment>
<evidence type="ECO:0000259" key="5">
    <source>
        <dbReference type="Pfam" id="PF02441"/>
    </source>
</evidence>
<keyword evidence="3" id="KW-0460">Magnesium</keyword>
<comment type="catalytic activity">
    <reaction evidence="3 4">
        <text>(R)-4'-phosphopantothenate + L-cysteine + CTP = N-[(R)-4-phosphopantothenoyl]-L-cysteine + CMP + diphosphate + H(+)</text>
        <dbReference type="Rhea" id="RHEA:19397"/>
        <dbReference type="ChEBI" id="CHEBI:10986"/>
        <dbReference type="ChEBI" id="CHEBI:15378"/>
        <dbReference type="ChEBI" id="CHEBI:33019"/>
        <dbReference type="ChEBI" id="CHEBI:35235"/>
        <dbReference type="ChEBI" id="CHEBI:37563"/>
        <dbReference type="ChEBI" id="CHEBI:59458"/>
        <dbReference type="ChEBI" id="CHEBI:60377"/>
        <dbReference type="EC" id="6.3.2.5"/>
    </reaction>
</comment>
<dbReference type="STRING" id="1401328.P856_545"/>
<comment type="function">
    <text evidence="4">Catalyzes two steps in the biosynthesis of coenzyme A. In the first step cysteine is conjugated to 4'-phosphopantothenate to form 4-phosphopantothenoylcysteine, in the latter compound is decarboxylated to form 4'-phosphopantotheine.</text>
</comment>
<dbReference type="InterPro" id="IPR007085">
    <property type="entry name" value="DNA/pantothenate-metab_flavo_C"/>
</dbReference>
<feature type="active site" description="Proton donor" evidence="3">
    <location>
        <position position="158"/>
    </location>
</feature>
<proteinExistence type="inferred from homology"/>
<feature type="binding site" evidence="3">
    <location>
        <position position="289"/>
    </location>
    <ligand>
        <name>CTP</name>
        <dbReference type="ChEBI" id="CHEBI:37563"/>
    </ligand>
</feature>
<dbReference type="SUPFAM" id="SSF102645">
    <property type="entry name" value="CoaB-like"/>
    <property type="match status" value="1"/>
</dbReference>
<feature type="domain" description="Flavoprotein" evidence="5">
    <location>
        <begin position="6"/>
        <end position="176"/>
    </location>
</feature>
<evidence type="ECO:0000259" key="6">
    <source>
        <dbReference type="Pfam" id="PF04127"/>
    </source>
</evidence>
<organism evidence="7 8">
    <name type="scientific">Candidatus Endolissoclinum faulkneri L5</name>
    <dbReference type="NCBI Taxonomy" id="1401328"/>
    <lineage>
        <taxon>Bacteria</taxon>
        <taxon>Pseudomonadati</taxon>
        <taxon>Pseudomonadota</taxon>
        <taxon>Alphaproteobacteria</taxon>
        <taxon>Rhodospirillales</taxon>
        <taxon>Rhodospirillaceae</taxon>
        <taxon>Candidatus Endolissoclinum</taxon>
    </lineage>
</organism>
<evidence type="ECO:0000256" key="2">
    <source>
        <dbReference type="ARBA" id="ARBA00023239"/>
    </source>
</evidence>
<dbReference type="HAMAP" id="MF_02225">
    <property type="entry name" value="CoaBC"/>
    <property type="match status" value="1"/>
</dbReference>
<dbReference type="GO" id="GO:0010181">
    <property type="term" value="F:FMN binding"/>
    <property type="evidence" value="ECO:0007669"/>
    <property type="project" value="UniProtKB-UniRule"/>
</dbReference>
<keyword evidence="2 3" id="KW-0456">Lyase</keyword>
<dbReference type="HOGENOM" id="CLU_033319_0_1_5"/>
<keyword evidence="3 4" id="KW-0436">Ligase</keyword>
<sequence>MKLSNKKIILIVGGGIAAYKALDLTRRLRDRGAIVHAILTKAAEHFVTRLSLSVLTENKVYTNLFELTEDSEMKHINLSRSSDLIIVAPATADLIAKMANGLCEDLASTLLLATDNDVLIAPAMNLRMWEHPATKTNLTRLISRGVRIAWPNKGYMACGEHGFGRMSEVTDIVTEAENYFVKRSGSLAGRKAIVTSGPTYESIDPVRYIANRSSGKQGYSIAKALVDLGSDVTLVSGPTSEPYPLGVNTVLIESATDMLAACEAALPVDIVVCAAAISDWRVKTISKHKLKKESGGIKTLQLIENADILQILSQKTEGRPALMVGFAAETENVLEHAMAKLTRKGCDWVVANNVSSEVNTFGSDNNTIYLLSNDKLENWPTMTKVEIAHRLAANIAEYFQSRNFT</sequence>
<dbReference type="PANTHER" id="PTHR14359:SF6">
    <property type="entry name" value="PHOSPHOPANTOTHENOYLCYSTEINE DECARBOXYLASE"/>
    <property type="match status" value="1"/>
</dbReference>
<feature type="binding site" evidence="3">
    <location>
        <position position="279"/>
    </location>
    <ligand>
        <name>CTP</name>
        <dbReference type="ChEBI" id="CHEBI:37563"/>
    </ligand>
</feature>
<accession>V9TS90</accession>
<protein>
    <recommendedName>
        <fullName evidence="3">Coenzyme A biosynthesis bifunctional protein CoaBC</fullName>
    </recommendedName>
    <alternativeName>
        <fullName evidence="3">DNA/pantothenate metabolism flavoprotein</fullName>
    </alternativeName>
    <alternativeName>
        <fullName evidence="3">Phosphopantothenoylcysteine synthetase/decarboxylase</fullName>
        <shortName evidence="3">PPCS-PPCDC</shortName>
    </alternativeName>
    <domain>
        <recommendedName>
            <fullName evidence="3">Phosphopantothenoylcysteine decarboxylase</fullName>
            <shortName evidence="3">PPC decarboxylase</shortName>
            <shortName evidence="3">PPC-DC</shortName>
            <ecNumber evidence="3">4.1.1.36</ecNumber>
        </recommendedName>
        <alternativeName>
            <fullName evidence="3">CoaC</fullName>
        </alternativeName>
    </domain>
    <domain>
        <recommendedName>
            <fullName evidence="3">Phosphopantothenate--cysteine ligase</fullName>
            <ecNumber evidence="3">6.3.2.5</ecNumber>
        </recommendedName>
        <alternativeName>
            <fullName evidence="3">CoaB</fullName>
        </alternativeName>
        <alternativeName>
            <fullName evidence="3">Phosphopantothenoylcysteine synthetase</fullName>
            <shortName evidence="3">PPC synthetase</shortName>
            <shortName evidence="3">PPC-S</shortName>
        </alternativeName>
    </domain>
</protein>
<comment type="similarity">
    <text evidence="3 4">In the N-terminal section; belongs to the HFCD (homo-oligomeric flavin containing Cys decarboxylase) superfamily.</text>
</comment>
<evidence type="ECO:0000313" key="8">
    <source>
        <dbReference type="Proteomes" id="UP000018700"/>
    </source>
</evidence>
<dbReference type="RefSeq" id="WP_025300639.1">
    <property type="nucleotide sequence ID" value="NZ_CP006745.1"/>
</dbReference>
<dbReference type="KEGG" id="efk:P856_545"/>
<dbReference type="eggNOG" id="COG0452">
    <property type="taxonomic scope" value="Bacteria"/>
</dbReference>
<comment type="pathway">
    <text evidence="3 4">Cofactor biosynthesis; coenzyme A biosynthesis; CoA from (R)-pantothenate: step 3/5.</text>
</comment>
<dbReference type="PATRIC" id="fig|1401328.3.peg.539"/>
<dbReference type="EC" id="6.3.2.5" evidence="3"/>
<feature type="region of interest" description="Phosphopantothenoylcysteine decarboxylase" evidence="3">
    <location>
        <begin position="1"/>
        <end position="191"/>
    </location>
</feature>
<comment type="pathway">
    <text evidence="3 4">Cofactor biosynthesis; coenzyme A biosynthesis; CoA from (R)-pantothenate: step 2/5.</text>
</comment>
<feature type="domain" description="DNA/pantothenate metabolism flavoprotein C-terminal" evidence="6">
    <location>
        <begin position="187"/>
        <end position="397"/>
    </location>
</feature>
<dbReference type="GO" id="GO:0015937">
    <property type="term" value="P:coenzyme A biosynthetic process"/>
    <property type="evidence" value="ECO:0007669"/>
    <property type="project" value="UniProtKB-UniRule"/>
</dbReference>